<keyword evidence="3" id="KW-0206">Cytoskeleton</keyword>
<feature type="compositionally biased region" description="Basic and acidic residues" evidence="5">
    <location>
        <begin position="374"/>
        <end position="388"/>
    </location>
</feature>
<feature type="compositionally biased region" description="Polar residues" evidence="5">
    <location>
        <begin position="393"/>
        <end position="404"/>
    </location>
</feature>
<sequence length="595" mass="66995">MTSSIGIKTAVSDYEHLNRKNHHRYVTEKQPNYSSEDEDFLPLKPKKPAQIVTNKNIAFHEMTNVNNNRVTESEIIGHNGIRSLDMFDDVGQSFSSVPVPVAWSPGMLVTSNPSLFITPQKPSISHEKFLTTKENVLVPHSANKIPKPVAWSPGMMAQLDPNLFITPEKHLAKKCIANVIGNEKENIIENENLSKHKVPTKNKEAHSVRFDLPSSTSGDETTDHLSESNSPITLRGCEMRTERQSFESPIWKTFSPQKSYNPCTYSDESSFDDSIVNSLPTAKKDSHYGLLKTFDAADSVSDNSIMQPNLTSSKLTTITSTVASIHSSVLKQHKQNEINQQLTTGRKRDTKSSNSKPHKIEHSKSNILLASKAQNEKRKIDEKSKEGAHFLISSPSQHEQPTPGSTVIREMKNNLLSTEYSFPFELRTPGEDAEYEHIFARPEYNSTLKVRAELDTLYEQEVDVMKAVEVNLAKSEVKRIELNEKAAACTNRLSGQFKNLVDLNTSVESLCDRIVRMRTSKVPSKKKVTQEEKKSTGPTKTPDLMEFFTSDLQKEYPDFTLSGATIVTSKPLTSPKDIVFDLYRHNRLWQGINDF</sequence>
<proteinExistence type="inferred from homology"/>
<dbReference type="GO" id="GO:0019902">
    <property type="term" value="F:phosphatase binding"/>
    <property type="evidence" value="ECO:0007669"/>
    <property type="project" value="InterPro"/>
</dbReference>
<evidence type="ECO:0000256" key="1">
    <source>
        <dbReference type="ARBA" id="ARBA00004114"/>
    </source>
</evidence>
<evidence type="ECO:0000313" key="7">
    <source>
        <dbReference type="EMBL" id="CEK71663.1"/>
    </source>
</evidence>
<evidence type="ECO:0000259" key="6">
    <source>
        <dbReference type="Pfam" id="PF15503"/>
    </source>
</evidence>
<dbReference type="PANTHER" id="PTHR28625">
    <property type="entry name" value="PROTEIN PHOSPHATASE 1 REGULATORY SUBUNIT 35"/>
    <property type="match status" value="1"/>
</dbReference>
<dbReference type="InterPro" id="IPR029135">
    <property type="entry name" value="PPP1R35_C"/>
</dbReference>
<name>A0A0B6ZSW0_9EUPU</name>
<dbReference type="GO" id="GO:0005814">
    <property type="term" value="C:centriole"/>
    <property type="evidence" value="ECO:0007669"/>
    <property type="project" value="UniProtKB-SubCell"/>
</dbReference>
<reference evidence="7" key="1">
    <citation type="submission" date="2014-12" db="EMBL/GenBank/DDBJ databases">
        <title>Insight into the proteome of Arion vulgaris.</title>
        <authorList>
            <person name="Aradska J."/>
            <person name="Bulat T."/>
            <person name="Smidak R."/>
            <person name="Sarate P."/>
            <person name="Gangsoo J."/>
            <person name="Sialana F."/>
            <person name="Bilban M."/>
            <person name="Lubec G."/>
        </authorList>
    </citation>
    <scope>NUCLEOTIDE SEQUENCE</scope>
    <source>
        <tissue evidence="7">Skin</tissue>
    </source>
</reference>
<dbReference type="GO" id="GO:0045724">
    <property type="term" value="P:positive regulation of cilium assembly"/>
    <property type="evidence" value="ECO:0007669"/>
    <property type="project" value="TreeGrafter"/>
</dbReference>
<feature type="region of interest" description="Disordered" evidence="5">
    <location>
        <begin position="198"/>
        <end position="234"/>
    </location>
</feature>
<dbReference type="AlphaFoldDB" id="A0A0B6ZSW0"/>
<dbReference type="EMBL" id="HACG01024798">
    <property type="protein sequence ID" value="CEK71663.1"/>
    <property type="molecule type" value="Transcribed_RNA"/>
</dbReference>
<dbReference type="InterPro" id="IPR033590">
    <property type="entry name" value="PPP1R35"/>
</dbReference>
<feature type="domain" description="Protein phosphatase 1 regulatory subunit 35 C-terminal" evidence="6">
    <location>
        <begin position="442"/>
        <end position="585"/>
    </location>
</feature>
<evidence type="ECO:0000256" key="5">
    <source>
        <dbReference type="SAM" id="MobiDB-lite"/>
    </source>
</evidence>
<dbReference type="GO" id="GO:1903724">
    <property type="term" value="P:positive regulation of centriole elongation"/>
    <property type="evidence" value="ECO:0007669"/>
    <property type="project" value="TreeGrafter"/>
</dbReference>
<dbReference type="Pfam" id="PF15503">
    <property type="entry name" value="PPP1R35_C"/>
    <property type="match status" value="1"/>
</dbReference>
<keyword evidence="2" id="KW-0963">Cytoplasm</keyword>
<gene>
    <name evidence="7" type="primary">ORF79335</name>
</gene>
<comment type="similarity">
    <text evidence="4">Belongs to the PPP1R35 family.</text>
</comment>
<comment type="subcellular location">
    <subcellularLocation>
        <location evidence="1">Cytoplasm</location>
        <location evidence="1">Cytoskeleton</location>
        <location evidence="1">Microtubule organizing center</location>
        <location evidence="1">Centrosome</location>
        <location evidence="1">Centriole</location>
    </subcellularLocation>
</comment>
<evidence type="ECO:0000256" key="4">
    <source>
        <dbReference type="ARBA" id="ARBA00029452"/>
    </source>
</evidence>
<protein>
    <recommendedName>
        <fullName evidence="6">Protein phosphatase 1 regulatory subunit 35 C-terminal domain-containing protein</fullName>
    </recommendedName>
</protein>
<dbReference type="PANTHER" id="PTHR28625:SF1">
    <property type="entry name" value="PROTEIN PHOSPHATASE 1 REGULATORY SUBUNIT 35"/>
    <property type="match status" value="1"/>
</dbReference>
<organism evidence="7">
    <name type="scientific">Arion vulgaris</name>
    <dbReference type="NCBI Taxonomy" id="1028688"/>
    <lineage>
        <taxon>Eukaryota</taxon>
        <taxon>Metazoa</taxon>
        <taxon>Spiralia</taxon>
        <taxon>Lophotrochozoa</taxon>
        <taxon>Mollusca</taxon>
        <taxon>Gastropoda</taxon>
        <taxon>Heterobranchia</taxon>
        <taxon>Euthyneura</taxon>
        <taxon>Panpulmonata</taxon>
        <taxon>Eupulmonata</taxon>
        <taxon>Stylommatophora</taxon>
        <taxon>Helicina</taxon>
        <taxon>Arionoidea</taxon>
        <taxon>Arionidae</taxon>
        <taxon>Arion</taxon>
    </lineage>
</organism>
<feature type="region of interest" description="Disordered" evidence="5">
    <location>
        <begin position="522"/>
        <end position="542"/>
    </location>
</feature>
<evidence type="ECO:0000256" key="2">
    <source>
        <dbReference type="ARBA" id="ARBA00022490"/>
    </source>
</evidence>
<accession>A0A0B6ZSW0</accession>
<evidence type="ECO:0000256" key="3">
    <source>
        <dbReference type="ARBA" id="ARBA00023212"/>
    </source>
</evidence>
<feature type="region of interest" description="Disordered" evidence="5">
    <location>
        <begin position="331"/>
        <end position="404"/>
    </location>
</feature>